<keyword evidence="3 5" id="KW-0238">DNA-binding</keyword>
<dbReference type="Proteomes" id="UP000604475">
    <property type="component" value="Unassembled WGS sequence"/>
</dbReference>
<comment type="caution">
    <text evidence="8">The sequence shown here is derived from an EMBL/GenBank/DDBJ whole genome shotgun (WGS) entry which is preliminary data.</text>
</comment>
<dbReference type="Gene3D" id="3.40.50.2300">
    <property type="match status" value="1"/>
</dbReference>
<proteinExistence type="predicted"/>
<dbReference type="Pfam" id="PF00486">
    <property type="entry name" value="Trans_reg_C"/>
    <property type="match status" value="1"/>
</dbReference>
<dbReference type="PANTHER" id="PTHR48111">
    <property type="entry name" value="REGULATOR OF RPOS"/>
    <property type="match status" value="1"/>
</dbReference>
<dbReference type="GO" id="GO:0032993">
    <property type="term" value="C:protein-DNA complex"/>
    <property type="evidence" value="ECO:0007669"/>
    <property type="project" value="TreeGrafter"/>
</dbReference>
<organism evidence="8 9">
    <name type="scientific">Frankia nepalensis</name>
    <dbReference type="NCBI Taxonomy" id="1836974"/>
    <lineage>
        <taxon>Bacteria</taxon>
        <taxon>Bacillati</taxon>
        <taxon>Actinomycetota</taxon>
        <taxon>Actinomycetes</taxon>
        <taxon>Frankiales</taxon>
        <taxon>Frankiaceae</taxon>
        <taxon>Frankia</taxon>
    </lineage>
</organism>
<feature type="modified residue" description="4-aspartylphosphate" evidence="4">
    <location>
        <position position="59"/>
    </location>
</feature>
<feature type="domain" description="Response regulatory" evidence="6">
    <location>
        <begin position="10"/>
        <end position="126"/>
    </location>
</feature>
<keyword evidence="2" id="KW-0902">Two-component regulatory system</keyword>
<dbReference type="SUPFAM" id="SSF52172">
    <property type="entry name" value="CheY-like"/>
    <property type="match status" value="1"/>
</dbReference>
<evidence type="ECO:0000313" key="8">
    <source>
        <dbReference type="EMBL" id="MBL7631107.1"/>
    </source>
</evidence>
<keyword evidence="9" id="KW-1185">Reference proteome</keyword>
<dbReference type="InterPro" id="IPR039420">
    <property type="entry name" value="WalR-like"/>
</dbReference>
<sequence>MTGATPVVSTAVVLIADAEVDDGLVNAFTSRGVEVRVVGDGALALLEAGRLAPATVLVDAALPVLDGVGVVRALRATRDRGEVTILLGVGPHDRSLAAAGLEAGASACVAKPYLVGEVLALAGLGPDGVGVAGGANAAGRGGPELTVPAVHGLPAGGADPEVLRVGAVTLDVGAHQVSVDGVPVAVPPREFRLLRVLLERAGRVVPRESLLELVWGASTMDSNTLAVHVRRLRRRLGDTAETPWSIESVRGVGYRYRLPAG</sequence>
<dbReference type="CDD" id="cd00383">
    <property type="entry name" value="trans_reg_C"/>
    <property type="match status" value="1"/>
</dbReference>
<feature type="domain" description="OmpR/PhoB-type" evidence="7">
    <location>
        <begin position="160"/>
        <end position="258"/>
    </location>
</feature>
<dbReference type="PANTHER" id="PTHR48111:SF40">
    <property type="entry name" value="PHOSPHATE REGULON TRANSCRIPTIONAL REGULATORY PROTEIN PHOB"/>
    <property type="match status" value="1"/>
</dbReference>
<accession>A0A937RJ01</accession>
<name>A0A937RJ01_9ACTN</name>
<evidence type="ECO:0000256" key="3">
    <source>
        <dbReference type="ARBA" id="ARBA00023125"/>
    </source>
</evidence>
<dbReference type="AlphaFoldDB" id="A0A937RJ01"/>
<evidence type="ECO:0000256" key="4">
    <source>
        <dbReference type="PROSITE-ProRule" id="PRU00169"/>
    </source>
</evidence>
<dbReference type="GO" id="GO:0005829">
    <property type="term" value="C:cytosol"/>
    <property type="evidence" value="ECO:0007669"/>
    <property type="project" value="TreeGrafter"/>
</dbReference>
<evidence type="ECO:0000313" key="9">
    <source>
        <dbReference type="Proteomes" id="UP000604475"/>
    </source>
</evidence>
<dbReference type="GO" id="GO:0000156">
    <property type="term" value="F:phosphorelay response regulator activity"/>
    <property type="evidence" value="ECO:0007669"/>
    <property type="project" value="TreeGrafter"/>
</dbReference>
<dbReference type="InterPro" id="IPR001867">
    <property type="entry name" value="OmpR/PhoB-type_DNA-bd"/>
</dbReference>
<dbReference type="SMART" id="SM00862">
    <property type="entry name" value="Trans_reg_C"/>
    <property type="match status" value="1"/>
</dbReference>
<dbReference type="PROSITE" id="PS50110">
    <property type="entry name" value="RESPONSE_REGULATORY"/>
    <property type="match status" value="1"/>
</dbReference>
<keyword evidence="1 4" id="KW-0597">Phosphoprotein</keyword>
<dbReference type="EMBL" id="JAEACQ010000260">
    <property type="protein sequence ID" value="MBL7631107.1"/>
    <property type="molecule type" value="Genomic_DNA"/>
</dbReference>
<protein>
    <submittedName>
        <fullName evidence="8">Response regulator transcription factor</fullName>
    </submittedName>
</protein>
<dbReference type="GO" id="GO:0006355">
    <property type="term" value="P:regulation of DNA-templated transcription"/>
    <property type="evidence" value="ECO:0007669"/>
    <property type="project" value="InterPro"/>
</dbReference>
<evidence type="ECO:0000256" key="2">
    <source>
        <dbReference type="ARBA" id="ARBA00023012"/>
    </source>
</evidence>
<evidence type="ECO:0000256" key="1">
    <source>
        <dbReference type="ARBA" id="ARBA00022553"/>
    </source>
</evidence>
<dbReference type="PROSITE" id="PS51755">
    <property type="entry name" value="OMPR_PHOB"/>
    <property type="match status" value="1"/>
</dbReference>
<evidence type="ECO:0000259" key="7">
    <source>
        <dbReference type="PROSITE" id="PS51755"/>
    </source>
</evidence>
<feature type="DNA-binding region" description="OmpR/PhoB-type" evidence="5">
    <location>
        <begin position="160"/>
        <end position="258"/>
    </location>
</feature>
<reference evidence="8" key="1">
    <citation type="submission" date="2020-12" db="EMBL/GenBank/DDBJ databases">
        <title>Genomic characterization of non-nitrogen-fixing Frankia strains.</title>
        <authorList>
            <person name="Carlos-Shanley C."/>
            <person name="Guerra T."/>
            <person name="Hahn D."/>
        </authorList>
    </citation>
    <scope>NUCLEOTIDE SEQUENCE</scope>
    <source>
        <strain evidence="8">CN6</strain>
    </source>
</reference>
<dbReference type="InterPro" id="IPR016032">
    <property type="entry name" value="Sig_transdc_resp-reg_C-effctor"/>
</dbReference>
<dbReference type="SMART" id="SM00448">
    <property type="entry name" value="REC"/>
    <property type="match status" value="1"/>
</dbReference>
<evidence type="ECO:0000256" key="5">
    <source>
        <dbReference type="PROSITE-ProRule" id="PRU01091"/>
    </source>
</evidence>
<gene>
    <name evidence="8" type="ORF">I7412_28890</name>
</gene>
<dbReference type="RefSeq" id="WP_203003296.1">
    <property type="nucleotide sequence ID" value="NZ_JADWYU010000095.1"/>
</dbReference>
<dbReference type="InterPro" id="IPR001789">
    <property type="entry name" value="Sig_transdc_resp-reg_receiver"/>
</dbReference>
<dbReference type="Pfam" id="PF00072">
    <property type="entry name" value="Response_reg"/>
    <property type="match status" value="1"/>
</dbReference>
<dbReference type="InterPro" id="IPR036388">
    <property type="entry name" value="WH-like_DNA-bd_sf"/>
</dbReference>
<evidence type="ECO:0000259" key="6">
    <source>
        <dbReference type="PROSITE" id="PS50110"/>
    </source>
</evidence>
<dbReference type="GO" id="GO:0000976">
    <property type="term" value="F:transcription cis-regulatory region binding"/>
    <property type="evidence" value="ECO:0007669"/>
    <property type="project" value="TreeGrafter"/>
</dbReference>
<dbReference type="InterPro" id="IPR011006">
    <property type="entry name" value="CheY-like_superfamily"/>
</dbReference>
<dbReference type="Gene3D" id="1.10.10.10">
    <property type="entry name" value="Winged helix-like DNA-binding domain superfamily/Winged helix DNA-binding domain"/>
    <property type="match status" value="1"/>
</dbReference>
<dbReference type="SUPFAM" id="SSF46894">
    <property type="entry name" value="C-terminal effector domain of the bipartite response regulators"/>
    <property type="match status" value="1"/>
</dbReference>